<comment type="caution">
    <text evidence="2">The sequence shown here is derived from an EMBL/GenBank/DDBJ whole genome shotgun (WGS) entry which is preliminary data.</text>
</comment>
<dbReference type="OrthoDB" id="3343770at2759"/>
<dbReference type="EMBL" id="JADNYJ010000011">
    <property type="protein sequence ID" value="KAF8908534.1"/>
    <property type="molecule type" value="Genomic_DNA"/>
</dbReference>
<protein>
    <submittedName>
        <fullName evidence="2">Uncharacterized protein</fullName>
    </submittedName>
</protein>
<organism evidence="2 3">
    <name type="scientific">Gymnopilus junonius</name>
    <name type="common">Spectacular rustgill mushroom</name>
    <name type="synonym">Gymnopilus spectabilis subsp. junonius</name>
    <dbReference type="NCBI Taxonomy" id="109634"/>
    <lineage>
        <taxon>Eukaryota</taxon>
        <taxon>Fungi</taxon>
        <taxon>Dikarya</taxon>
        <taxon>Basidiomycota</taxon>
        <taxon>Agaricomycotina</taxon>
        <taxon>Agaricomycetes</taxon>
        <taxon>Agaricomycetidae</taxon>
        <taxon>Agaricales</taxon>
        <taxon>Agaricineae</taxon>
        <taxon>Hymenogastraceae</taxon>
        <taxon>Gymnopilus</taxon>
    </lineage>
</organism>
<name>A0A9P5NXB7_GYMJU</name>
<gene>
    <name evidence="2" type="ORF">CPB84DRAFT_1843431</name>
</gene>
<evidence type="ECO:0000256" key="1">
    <source>
        <dbReference type="SAM" id="MobiDB-lite"/>
    </source>
</evidence>
<dbReference type="AlphaFoldDB" id="A0A9P5NXB7"/>
<sequence length="211" mass="22834">MAPTSERLFVDLIALATHKYPNWDPEVPIEPGDYGRITSGHRHKSYAGGGGGAGAFWYRNVTLKRRRASAGRDWRNGYGIPLPVEYGGDSTQGTTWITSRNARQVTWDADIAGQHPTLAECSIKASFKFTTGQGAVLAMDNDTVLAINPAGKLLRLLASESQTGTKKETHEMENGKEKEKRSQKAPSSSLKSTDAHPTPDFSPPPSTGTPP</sequence>
<feature type="region of interest" description="Disordered" evidence="1">
    <location>
        <begin position="159"/>
        <end position="211"/>
    </location>
</feature>
<feature type="compositionally biased region" description="Basic and acidic residues" evidence="1">
    <location>
        <begin position="165"/>
        <end position="182"/>
    </location>
</feature>
<accession>A0A9P5NXB7</accession>
<evidence type="ECO:0000313" key="3">
    <source>
        <dbReference type="Proteomes" id="UP000724874"/>
    </source>
</evidence>
<reference evidence="2" key="1">
    <citation type="submission" date="2020-11" db="EMBL/GenBank/DDBJ databases">
        <authorList>
            <consortium name="DOE Joint Genome Institute"/>
            <person name="Ahrendt S."/>
            <person name="Riley R."/>
            <person name="Andreopoulos W."/>
            <person name="LaButti K."/>
            <person name="Pangilinan J."/>
            <person name="Ruiz-duenas F.J."/>
            <person name="Barrasa J.M."/>
            <person name="Sanchez-Garcia M."/>
            <person name="Camarero S."/>
            <person name="Miyauchi S."/>
            <person name="Serrano A."/>
            <person name="Linde D."/>
            <person name="Babiker R."/>
            <person name="Drula E."/>
            <person name="Ayuso-Fernandez I."/>
            <person name="Pacheco R."/>
            <person name="Padilla G."/>
            <person name="Ferreira P."/>
            <person name="Barriuso J."/>
            <person name="Kellner H."/>
            <person name="Castanera R."/>
            <person name="Alfaro M."/>
            <person name="Ramirez L."/>
            <person name="Pisabarro A.G."/>
            <person name="Kuo A."/>
            <person name="Tritt A."/>
            <person name="Lipzen A."/>
            <person name="He G."/>
            <person name="Yan M."/>
            <person name="Ng V."/>
            <person name="Cullen D."/>
            <person name="Martin F."/>
            <person name="Rosso M.-N."/>
            <person name="Henrissat B."/>
            <person name="Hibbett D."/>
            <person name="Martinez A.T."/>
            <person name="Grigoriev I.V."/>
        </authorList>
    </citation>
    <scope>NUCLEOTIDE SEQUENCE</scope>
    <source>
        <strain evidence="2">AH 44721</strain>
    </source>
</reference>
<feature type="compositionally biased region" description="Pro residues" evidence="1">
    <location>
        <begin position="200"/>
        <end position="211"/>
    </location>
</feature>
<dbReference type="Proteomes" id="UP000724874">
    <property type="component" value="Unassembled WGS sequence"/>
</dbReference>
<keyword evidence="3" id="KW-1185">Reference proteome</keyword>
<evidence type="ECO:0000313" key="2">
    <source>
        <dbReference type="EMBL" id="KAF8908534.1"/>
    </source>
</evidence>
<proteinExistence type="predicted"/>